<evidence type="ECO:0000313" key="14">
    <source>
        <dbReference type="Proteomes" id="UP000694844"/>
    </source>
</evidence>
<proteinExistence type="predicted"/>
<dbReference type="GeneID" id="111135093"/>
<evidence type="ECO:0000256" key="8">
    <source>
        <dbReference type="ARBA" id="ARBA00023004"/>
    </source>
</evidence>
<dbReference type="PANTHER" id="PTHR12461">
    <property type="entry name" value="HYPOXIA-INDUCIBLE FACTOR 1 ALPHA INHIBITOR-RELATED"/>
    <property type="match status" value="1"/>
</dbReference>
<protein>
    <recommendedName>
        <fullName evidence="12">Bifunctional peptidase and (3S)-lysyl hydroxylase JMJD7</fullName>
        <ecNumber evidence="11">1.14.11.63</ecNumber>
    </recommendedName>
</protein>
<dbReference type="InterPro" id="IPR003347">
    <property type="entry name" value="JmjC_dom"/>
</dbReference>
<keyword evidence="7" id="KW-0560">Oxidoreductase</keyword>
<comment type="subcellular location">
    <subcellularLocation>
        <location evidence="3">Cytoplasm</location>
    </subcellularLocation>
    <subcellularLocation>
        <location evidence="2">Nucleus</location>
    </subcellularLocation>
</comment>
<dbReference type="OrthoDB" id="415358at2759"/>
<dbReference type="GO" id="GO:0005634">
    <property type="term" value="C:nucleus"/>
    <property type="evidence" value="ECO:0007669"/>
    <property type="project" value="UniProtKB-SubCell"/>
</dbReference>
<dbReference type="InterPro" id="IPR014710">
    <property type="entry name" value="RmlC-like_jellyroll"/>
</dbReference>
<dbReference type="EC" id="1.14.11.63" evidence="11"/>
<reference evidence="15" key="1">
    <citation type="submission" date="2025-08" db="UniProtKB">
        <authorList>
            <consortium name="RefSeq"/>
        </authorList>
    </citation>
    <scope>IDENTIFICATION</scope>
    <source>
        <tissue evidence="15">Whole sample</tissue>
    </source>
</reference>
<evidence type="ECO:0000256" key="2">
    <source>
        <dbReference type="ARBA" id="ARBA00004123"/>
    </source>
</evidence>
<gene>
    <name evidence="15" type="primary">LOC111135093</name>
</gene>
<evidence type="ECO:0000256" key="6">
    <source>
        <dbReference type="ARBA" id="ARBA00022801"/>
    </source>
</evidence>
<accession>A0A8B8EIQ0</accession>
<evidence type="ECO:0000256" key="4">
    <source>
        <dbReference type="ARBA" id="ARBA00022490"/>
    </source>
</evidence>
<evidence type="ECO:0000256" key="12">
    <source>
        <dbReference type="ARBA" id="ARBA00071397"/>
    </source>
</evidence>
<evidence type="ECO:0000256" key="9">
    <source>
        <dbReference type="ARBA" id="ARBA00023157"/>
    </source>
</evidence>
<dbReference type="Proteomes" id="UP000694844">
    <property type="component" value="Chromosome 5"/>
</dbReference>
<dbReference type="SMART" id="SM00558">
    <property type="entry name" value="JmjC"/>
    <property type="match status" value="1"/>
</dbReference>
<evidence type="ECO:0000256" key="3">
    <source>
        <dbReference type="ARBA" id="ARBA00004496"/>
    </source>
</evidence>
<dbReference type="RefSeq" id="XP_022340537.1">
    <property type="nucleotide sequence ID" value="XM_022484829.1"/>
</dbReference>
<evidence type="ECO:0000313" key="15">
    <source>
        <dbReference type="RefSeq" id="XP_022340537.1"/>
    </source>
</evidence>
<keyword evidence="6" id="KW-0378">Hydrolase</keyword>
<evidence type="ECO:0000256" key="11">
    <source>
        <dbReference type="ARBA" id="ARBA00066577"/>
    </source>
</evidence>
<dbReference type="SUPFAM" id="SSF51197">
    <property type="entry name" value="Clavaminate synthase-like"/>
    <property type="match status" value="1"/>
</dbReference>
<dbReference type="PROSITE" id="PS51184">
    <property type="entry name" value="JMJC"/>
    <property type="match status" value="1"/>
</dbReference>
<feature type="domain" description="JmjC" evidence="13">
    <location>
        <begin position="122"/>
        <end position="297"/>
    </location>
</feature>
<dbReference type="Gene3D" id="2.60.120.10">
    <property type="entry name" value="Jelly Rolls"/>
    <property type="match status" value="1"/>
</dbReference>
<evidence type="ECO:0000256" key="1">
    <source>
        <dbReference type="ARBA" id="ARBA00001954"/>
    </source>
</evidence>
<keyword evidence="14" id="KW-1185">Reference proteome</keyword>
<name>A0A8B8EIQ0_CRAVI</name>
<evidence type="ECO:0000256" key="7">
    <source>
        <dbReference type="ARBA" id="ARBA00023002"/>
    </source>
</evidence>
<evidence type="ECO:0000259" key="13">
    <source>
        <dbReference type="PROSITE" id="PS51184"/>
    </source>
</evidence>
<dbReference type="AlphaFoldDB" id="A0A8B8EIQ0"/>
<dbReference type="GO" id="GO:0106155">
    <property type="term" value="F:peptidyl-lysine 3-dioxygenase activity"/>
    <property type="evidence" value="ECO:0007669"/>
    <property type="project" value="UniProtKB-EC"/>
</dbReference>
<keyword evidence="4" id="KW-0963">Cytoplasm</keyword>
<keyword evidence="9" id="KW-1015">Disulfide bond</keyword>
<organism evidence="14 15">
    <name type="scientific">Crassostrea virginica</name>
    <name type="common">Eastern oyster</name>
    <dbReference type="NCBI Taxonomy" id="6565"/>
    <lineage>
        <taxon>Eukaryota</taxon>
        <taxon>Metazoa</taxon>
        <taxon>Spiralia</taxon>
        <taxon>Lophotrochozoa</taxon>
        <taxon>Mollusca</taxon>
        <taxon>Bivalvia</taxon>
        <taxon>Autobranchia</taxon>
        <taxon>Pteriomorphia</taxon>
        <taxon>Ostreida</taxon>
        <taxon>Ostreoidea</taxon>
        <taxon>Ostreidae</taxon>
        <taxon>Crassostrea</taxon>
    </lineage>
</organism>
<dbReference type="FunFam" id="2.60.120.10:FF:000059">
    <property type="entry name" value="jmjC domain-containing protein 7"/>
    <property type="match status" value="1"/>
</dbReference>
<dbReference type="GO" id="GO:0005737">
    <property type="term" value="C:cytoplasm"/>
    <property type="evidence" value="ECO:0007669"/>
    <property type="project" value="UniProtKB-SubCell"/>
</dbReference>
<dbReference type="InterPro" id="IPR041667">
    <property type="entry name" value="Cupin_8"/>
</dbReference>
<keyword evidence="8" id="KW-0408">Iron</keyword>
<dbReference type="GO" id="GO:0016787">
    <property type="term" value="F:hydrolase activity"/>
    <property type="evidence" value="ECO:0007669"/>
    <property type="project" value="UniProtKB-KW"/>
</dbReference>
<evidence type="ECO:0000256" key="10">
    <source>
        <dbReference type="ARBA" id="ARBA00023242"/>
    </source>
</evidence>
<dbReference type="GO" id="GO:0046872">
    <property type="term" value="F:metal ion binding"/>
    <property type="evidence" value="ECO:0007669"/>
    <property type="project" value="UniProtKB-KW"/>
</dbReference>
<sequence>MSFNEDTICTLDEAVEQLALEARESPPSALTFYREYVSPNKPVVVQNGLEHWPALKKWTPGYLRERIGGCEVTVAVTPNGYADAVTDGKFVMPEERRMTMADFLDILDHPNQQSGIFYIQKQNSNFTDEFEEIVDDVESDIQWGTEAFGSQPDAVNFWMGDTRAVTSMHKDPYENLYCVVRGWKKFLLIPPTDAGFVPYETYQAAKFIERDGEFHIEDDEETDRVPWIAVNPLDPDLVKYPDFGKARGMEVTVKEGEILYLPSLWYHHVRQSHGCIAVNYWYDMQFDIKYNYYNFLQNVSRVNRKMAKK</sequence>
<dbReference type="PANTHER" id="PTHR12461:SF99">
    <property type="entry name" value="BIFUNCTIONAL PEPTIDASE AND (3S)-LYSYL HYDROXYLASE JMJD7"/>
    <property type="match status" value="1"/>
</dbReference>
<evidence type="ECO:0000256" key="5">
    <source>
        <dbReference type="ARBA" id="ARBA00022723"/>
    </source>
</evidence>
<keyword evidence="5" id="KW-0479">Metal-binding</keyword>
<dbReference type="Pfam" id="PF13621">
    <property type="entry name" value="Cupin_8"/>
    <property type="match status" value="1"/>
</dbReference>
<comment type="cofactor">
    <cofactor evidence="1">
        <name>Fe(2+)</name>
        <dbReference type="ChEBI" id="CHEBI:29033"/>
    </cofactor>
</comment>
<keyword evidence="10" id="KW-0539">Nucleus</keyword>